<dbReference type="EMBL" id="CH916375">
    <property type="protein sequence ID" value="EDV98199.1"/>
    <property type="molecule type" value="Genomic_DNA"/>
</dbReference>
<proteinExistence type="predicted"/>
<gene>
    <name evidence="1" type="primary">Dgri\GH22802</name>
    <name evidence="1" type="ORF">Dgri_GH22802</name>
</gene>
<dbReference type="AlphaFoldDB" id="B4JW61"/>
<name>B4JW61_DROGR</name>
<organism evidence="2">
    <name type="scientific">Drosophila grimshawi</name>
    <name type="common">Hawaiian fruit fly</name>
    <name type="synonym">Idiomyia grimshawi</name>
    <dbReference type="NCBI Taxonomy" id="7222"/>
    <lineage>
        <taxon>Eukaryota</taxon>
        <taxon>Metazoa</taxon>
        <taxon>Ecdysozoa</taxon>
        <taxon>Arthropoda</taxon>
        <taxon>Hexapoda</taxon>
        <taxon>Insecta</taxon>
        <taxon>Pterygota</taxon>
        <taxon>Neoptera</taxon>
        <taxon>Endopterygota</taxon>
        <taxon>Diptera</taxon>
        <taxon>Brachycera</taxon>
        <taxon>Muscomorpha</taxon>
        <taxon>Ephydroidea</taxon>
        <taxon>Drosophilidae</taxon>
        <taxon>Drosophila</taxon>
        <taxon>Hawaiian Drosophila</taxon>
    </lineage>
</organism>
<dbReference type="Proteomes" id="UP000001070">
    <property type="component" value="Unassembled WGS sequence"/>
</dbReference>
<dbReference type="OrthoDB" id="6060890at2759"/>
<dbReference type="HOGENOM" id="CLU_197787_0_0_1"/>
<dbReference type="eggNOG" id="ENOG502T98E">
    <property type="taxonomic scope" value="Eukaryota"/>
</dbReference>
<dbReference type="PhylomeDB" id="B4JW61"/>
<accession>B4JW61</accession>
<reference evidence="1 2" key="1">
    <citation type="journal article" date="2007" name="Nature">
        <title>Evolution of genes and genomes on the Drosophila phylogeny.</title>
        <authorList>
            <consortium name="Drosophila 12 Genomes Consortium"/>
            <person name="Clark A.G."/>
            <person name="Eisen M.B."/>
            <person name="Smith D.R."/>
            <person name="Bergman C.M."/>
            <person name="Oliver B."/>
            <person name="Markow T.A."/>
            <person name="Kaufman T.C."/>
            <person name="Kellis M."/>
            <person name="Gelbart W."/>
            <person name="Iyer V.N."/>
            <person name="Pollard D.A."/>
            <person name="Sackton T.B."/>
            <person name="Larracuente A.M."/>
            <person name="Singh N.D."/>
            <person name="Abad J.P."/>
            <person name="Abt D.N."/>
            <person name="Adryan B."/>
            <person name="Aguade M."/>
            <person name="Akashi H."/>
            <person name="Anderson W.W."/>
            <person name="Aquadro C.F."/>
            <person name="Ardell D.H."/>
            <person name="Arguello R."/>
            <person name="Artieri C.G."/>
            <person name="Barbash D.A."/>
            <person name="Barker D."/>
            <person name="Barsanti P."/>
            <person name="Batterham P."/>
            <person name="Batzoglou S."/>
            <person name="Begun D."/>
            <person name="Bhutkar A."/>
            <person name="Blanco E."/>
            <person name="Bosak S.A."/>
            <person name="Bradley R.K."/>
            <person name="Brand A.D."/>
            <person name="Brent M.R."/>
            <person name="Brooks A.N."/>
            <person name="Brown R.H."/>
            <person name="Butlin R.K."/>
            <person name="Caggese C."/>
            <person name="Calvi B.R."/>
            <person name="Bernardo de Carvalho A."/>
            <person name="Caspi A."/>
            <person name="Castrezana S."/>
            <person name="Celniker S.E."/>
            <person name="Chang J.L."/>
            <person name="Chapple C."/>
            <person name="Chatterji S."/>
            <person name="Chinwalla A."/>
            <person name="Civetta A."/>
            <person name="Clifton S.W."/>
            <person name="Comeron J.M."/>
            <person name="Costello J.C."/>
            <person name="Coyne J.A."/>
            <person name="Daub J."/>
            <person name="David R.G."/>
            <person name="Delcher A.L."/>
            <person name="Delehaunty K."/>
            <person name="Do C.B."/>
            <person name="Ebling H."/>
            <person name="Edwards K."/>
            <person name="Eickbush T."/>
            <person name="Evans J.D."/>
            <person name="Filipski A."/>
            <person name="Findeiss S."/>
            <person name="Freyhult E."/>
            <person name="Fulton L."/>
            <person name="Fulton R."/>
            <person name="Garcia A.C."/>
            <person name="Gardiner A."/>
            <person name="Garfield D.A."/>
            <person name="Garvin B.E."/>
            <person name="Gibson G."/>
            <person name="Gilbert D."/>
            <person name="Gnerre S."/>
            <person name="Godfrey J."/>
            <person name="Good R."/>
            <person name="Gotea V."/>
            <person name="Gravely B."/>
            <person name="Greenberg A.J."/>
            <person name="Griffiths-Jones S."/>
            <person name="Gross S."/>
            <person name="Guigo R."/>
            <person name="Gustafson E.A."/>
            <person name="Haerty W."/>
            <person name="Hahn M.W."/>
            <person name="Halligan D.L."/>
            <person name="Halpern A.L."/>
            <person name="Halter G.M."/>
            <person name="Han M.V."/>
            <person name="Heger A."/>
            <person name="Hillier L."/>
            <person name="Hinrichs A.S."/>
            <person name="Holmes I."/>
            <person name="Hoskins R.A."/>
            <person name="Hubisz M.J."/>
            <person name="Hultmark D."/>
            <person name="Huntley M.A."/>
            <person name="Jaffe D.B."/>
            <person name="Jagadeeshan S."/>
            <person name="Jeck W.R."/>
            <person name="Johnson J."/>
            <person name="Jones C.D."/>
            <person name="Jordan W.C."/>
            <person name="Karpen G.H."/>
            <person name="Kataoka E."/>
            <person name="Keightley P.D."/>
            <person name="Kheradpour P."/>
            <person name="Kirkness E.F."/>
            <person name="Koerich L.B."/>
            <person name="Kristiansen K."/>
            <person name="Kudrna D."/>
            <person name="Kulathinal R.J."/>
            <person name="Kumar S."/>
            <person name="Kwok R."/>
            <person name="Lander E."/>
            <person name="Langley C.H."/>
            <person name="Lapoint R."/>
            <person name="Lazzaro B.P."/>
            <person name="Lee S.J."/>
            <person name="Levesque L."/>
            <person name="Li R."/>
            <person name="Lin C.F."/>
            <person name="Lin M.F."/>
            <person name="Lindblad-Toh K."/>
            <person name="Llopart A."/>
            <person name="Long M."/>
            <person name="Low L."/>
            <person name="Lozovsky E."/>
            <person name="Lu J."/>
            <person name="Luo M."/>
            <person name="Machado C.A."/>
            <person name="Makalowski W."/>
            <person name="Marzo M."/>
            <person name="Matsuda M."/>
            <person name="Matzkin L."/>
            <person name="McAllister B."/>
            <person name="McBride C.S."/>
            <person name="McKernan B."/>
            <person name="McKernan K."/>
            <person name="Mendez-Lago M."/>
            <person name="Minx P."/>
            <person name="Mollenhauer M.U."/>
            <person name="Montooth K."/>
            <person name="Mount S.M."/>
            <person name="Mu X."/>
            <person name="Myers E."/>
            <person name="Negre B."/>
            <person name="Newfeld S."/>
            <person name="Nielsen R."/>
            <person name="Noor M.A."/>
            <person name="O'Grady P."/>
            <person name="Pachter L."/>
            <person name="Papaceit M."/>
            <person name="Parisi M.J."/>
            <person name="Parisi M."/>
            <person name="Parts L."/>
            <person name="Pedersen J.S."/>
            <person name="Pesole G."/>
            <person name="Phillippy A.M."/>
            <person name="Ponting C.P."/>
            <person name="Pop M."/>
            <person name="Porcelli D."/>
            <person name="Powell J.R."/>
            <person name="Prohaska S."/>
            <person name="Pruitt K."/>
            <person name="Puig M."/>
            <person name="Quesneville H."/>
            <person name="Ram K.R."/>
            <person name="Rand D."/>
            <person name="Rasmussen M.D."/>
            <person name="Reed L.K."/>
            <person name="Reenan R."/>
            <person name="Reily A."/>
            <person name="Remington K.A."/>
            <person name="Rieger T.T."/>
            <person name="Ritchie M.G."/>
            <person name="Robin C."/>
            <person name="Rogers Y.H."/>
            <person name="Rohde C."/>
            <person name="Rozas J."/>
            <person name="Rubenfield M.J."/>
            <person name="Ruiz A."/>
            <person name="Russo S."/>
            <person name="Salzberg S.L."/>
            <person name="Sanchez-Gracia A."/>
            <person name="Saranga D.J."/>
            <person name="Sato H."/>
            <person name="Schaeffer S.W."/>
            <person name="Schatz M.C."/>
            <person name="Schlenke T."/>
            <person name="Schwartz R."/>
            <person name="Segarra C."/>
            <person name="Singh R.S."/>
            <person name="Sirot L."/>
            <person name="Sirota M."/>
            <person name="Sisneros N.B."/>
            <person name="Smith C.D."/>
            <person name="Smith T.F."/>
            <person name="Spieth J."/>
            <person name="Stage D.E."/>
            <person name="Stark A."/>
            <person name="Stephan W."/>
            <person name="Strausberg R.L."/>
            <person name="Strempel S."/>
            <person name="Sturgill D."/>
            <person name="Sutton G."/>
            <person name="Sutton G.G."/>
            <person name="Tao W."/>
            <person name="Teichmann S."/>
            <person name="Tobari Y.N."/>
            <person name="Tomimura Y."/>
            <person name="Tsolas J.M."/>
            <person name="Valente V.L."/>
            <person name="Venter E."/>
            <person name="Venter J.C."/>
            <person name="Vicario S."/>
            <person name="Vieira F.G."/>
            <person name="Vilella A.J."/>
            <person name="Villasante A."/>
            <person name="Walenz B."/>
            <person name="Wang J."/>
            <person name="Wasserman M."/>
            <person name="Watts T."/>
            <person name="Wilson D."/>
            <person name="Wilson R.K."/>
            <person name="Wing R.A."/>
            <person name="Wolfner M.F."/>
            <person name="Wong A."/>
            <person name="Wong G.K."/>
            <person name="Wu C.I."/>
            <person name="Wu G."/>
            <person name="Yamamoto D."/>
            <person name="Yang H.P."/>
            <person name="Yang S.P."/>
            <person name="Yorke J.A."/>
            <person name="Yoshida K."/>
            <person name="Zdobnov E."/>
            <person name="Zhang P."/>
            <person name="Zhang Y."/>
            <person name="Zimin A.V."/>
            <person name="Baldwin J."/>
            <person name="Abdouelleil A."/>
            <person name="Abdulkadir J."/>
            <person name="Abebe A."/>
            <person name="Abera B."/>
            <person name="Abreu J."/>
            <person name="Acer S.C."/>
            <person name="Aftuck L."/>
            <person name="Alexander A."/>
            <person name="An P."/>
            <person name="Anderson E."/>
            <person name="Anderson S."/>
            <person name="Arachi H."/>
            <person name="Azer M."/>
            <person name="Bachantsang P."/>
            <person name="Barry A."/>
            <person name="Bayul T."/>
            <person name="Berlin A."/>
            <person name="Bessette D."/>
            <person name="Bloom T."/>
            <person name="Blye J."/>
            <person name="Boguslavskiy L."/>
            <person name="Bonnet C."/>
            <person name="Boukhgalter B."/>
            <person name="Bourzgui I."/>
            <person name="Brown A."/>
            <person name="Cahill P."/>
            <person name="Channer S."/>
            <person name="Cheshatsang Y."/>
            <person name="Chuda L."/>
            <person name="Citroen M."/>
            <person name="Collymore A."/>
            <person name="Cooke P."/>
            <person name="Costello M."/>
            <person name="D'Aco K."/>
            <person name="Daza R."/>
            <person name="De Haan G."/>
            <person name="DeGray S."/>
            <person name="DeMaso C."/>
            <person name="Dhargay N."/>
            <person name="Dooley K."/>
            <person name="Dooley E."/>
            <person name="Doricent M."/>
            <person name="Dorje P."/>
            <person name="Dorjee K."/>
            <person name="Dupes A."/>
            <person name="Elong R."/>
            <person name="Falk J."/>
            <person name="Farina A."/>
            <person name="Faro S."/>
            <person name="Ferguson D."/>
            <person name="Fisher S."/>
            <person name="Foley C.D."/>
            <person name="Franke A."/>
            <person name="Friedrich D."/>
            <person name="Gadbois L."/>
            <person name="Gearin G."/>
            <person name="Gearin C.R."/>
            <person name="Giannoukos G."/>
            <person name="Goode T."/>
            <person name="Graham J."/>
            <person name="Grandbois E."/>
            <person name="Grewal S."/>
            <person name="Gyaltsen K."/>
            <person name="Hafez N."/>
            <person name="Hagos B."/>
            <person name="Hall J."/>
            <person name="Henson C."/>
            <person name="Hollinger A."/>
            <person name="Honan T."/>
            <person name="Huard M.D."/>
            <person name="Hughes L."/>
            <person name="Hurhula B."/>
            <person name="Husby M.E."/>
            <person name="Kamat A."/>
            <person name="Kanga B."/>
            <person name="Kashin S."/>
            <person name="Khazanovich D."/>
            <person name="Kisner P."/>
            <person name="Lance K."/>
            <person name="Lara M."/>
            <person name="Lee W."/>
            <person name="Lennon N."/>
            <person name="Letendre F."/>
            <person name="LeVine R."/>
            <person name="Lipovsky A."/>
            <person name="Liu X."/>
            <person name="Liu J."/>
            <person name="Liu S."/>
            <person name="Lokyitsang T."/>
            <person name="Lokyitsang Y."/>
            <person name="Lubonja R."/>
            <person name="Lui A."/>
            <person name="MacDonald P."/>
            <person name="Magnisalis V."/>
            <person name="Maru K."/>
            <person name="Matthews C."/>
            <person name="McCusker W."/>
            <person name="McDonough S."/>
            <person name="Mehta T."/>
            <person name="Meldrim J."/>
            <person name="Meneus L."/>
            <person name="Mihai O."/>
            <person name="Mihalev A."/>
            <person name="Mihova T."/>
            <person name="Mittelman R."/>
            <person name="Mlenga V."/>
            <person name="Montmayeur A."/>
            <person name="Mulrain L."/>
            <person name="Navidi A."/>
            <person name="Naylor J."/>
            <person name="Negash T."/>
            <person name="Nguyen T."/>
            <person name="Nguyen N."/>
            <person name="Nicol R."/>
            <person name="Norbu C."/>
            <person name="Norbu N."/>
            <person name="Novod N."/>
            <person name="O'Neill B."/>
            <person name="Osman S."/>
            <person name="Markiewicz E."/>
            <person name="Oyono O.L."/>
            <person name="Patti C."/>
            <person name="Phunkhang P."/>
            <person name="Pierre F."/>
            <person name="Priest M."/>
            <person name="Raghuraman S."/>
            <person name="Rege F."/>
            <person name="Reyes R."/>
            <person name="Rise C."/>
            <person name="Rogov P."/>
            <person name="Ross K."/>
            <person name="Ryan E."/>
            <person name="Settipalli S."/>
            <person name="Shea T."/>
            <person name="Sherpa N."/>
            <person name="Shi L."/>
            <person name="Shih D."/>
            <person name="Sparrow T."/>
            <person name="Spaulding J."/>
            <person name="Stalker J."/>
            <person name="Stange-Thomann N."/>
            <person name="Stavropoulos S."/>
            <person name="Stone C."/>
            <person name="Strader C."/>
            <person name="Tesfaye S."/>
            <person name="Thomson T."/>
            <person name="Thoulutsang Y."/>
            <person name="Thoulutsang D."/>
            <person name="Topham K."/>
            <person name="Topping I."/>
            <person name="Tsamla T."/>
            <person name="Vassiliev H."/>
            <person name="Vo A."/>
            <person name="Wangchuk T."/>
            <person name="Wangdi T."/>
            <person name="Weiand M."/>
            <person name="Wilkinson J."/>
            <person name="Wilson A."/>
            <person name="Yadav S."/>
            <person name="Young G."/>
            <person name="Yu Q."/>
            <person name="Zembek L."/>
            <person name="Zhong D."/>
            <person name="Zimmer A."/>
            <person name="Zwirko Z."/>
            <person name="Jaffe D.B."/>
            <person name="Alvarez P."/>
            <person name="Brockman W."/>
            <person name="Butler J."/>
            <person name="Chin C."/>
            <person name="Gnerre S."/>
            <person name="Grabherr M."/>
            <person name="Kleber M."/>
            <person name="Mauceli E."/>
            <person name="MacCallum I."/>
        </authorList>
    </citation>
    <scope>NUCLEOTIDE SEQUENCE [LARGE SCALE GENOMIC DNA]</scope>
    <source>
        <strain evidence="2">Tucson 15287-2541.00</strain>
    </source>
</reference>
<dbReference type="OMA" id="LDCEQAN"/>
<evidence type="ECO:0000313" key="2">
    <source>
        <dbReference type="Proteomes" id="UP000001070"/>
    </source>
</evidence>
<evidence type="ECO:0000313" key="1">
    <source>
        <dbReference type="EMBL" id="EDV98199.1"/>
    </source>
</evidence>
<keyword evidence="2" id="KW-1185">Reference proteome</keyword>
<sequence length="63" mass="7540">MYRNAMQRAIQLSKWDVSFEFEPSVLNCERTDTTRSKLAQLMHWLHQLHEKPTVPLQCDYMGE</sequence>
<protein>
    <submittedName>
        <fullName evidence="1">GH22802</fullName>
    </submittedName>
</protein>